<evidence type="ECO:0000256" key="4">
    <source>
        <dbReference type="ARBA" id="ARBA00022692"/>
    </source>
</evidence>
<dbReference type="STRING" id="1664694.A0A0N1NZH4"/>
<evidence type="ECO:0000313" key="14">
    <source>
        <dbReference type="Proteomes" id="UP000038010"/>
    </source>
</evidence>
<evidence type="ECO:0000256" key="3">
    <source>
        <dbReference type="ARBA" id="ARBA00020256"/>
    </source>
</evidence>
<dbReference type="Gene3D" id="3.40.50.300">
    <property type="entry name" value="P-loop containing nucleotide triphosphate hydrolases"/>
    <property type="match status" value="1"/>
</dbReference>
<evidence type="ECO:0000256" key="10">
    <source>
        <dbReference type="ARBA" id="ARBA00023170"/>
    </source>
</evidence>
<evidence type="ECO:0000256" key="5">
    <source>
        <dbReference type="ARBA" id="ARBA00022741"/>
    </source>
</evidence>
<dbReference type="OrthoDB" id="41266at2759"/>
<dbReference type="GO" id="GO:0005789">
    <property type="term" value="C:endoplasmic reticulum membrane"/>
    <property type="evidence" value="ECO:0007669"/>
    <property type="project" value="UniProtKB-SubCell"/>
</dbReference>
<evidence type="ECO:0000256" key="1">
    <source>
        <dbReference type="ARBA" id="ARBA00004389"/>
    </source>
</evidence>
<feature type="region of interest" description="Disordered" evidence="11">
    <location>
        <begin position="71"/>
        <end position="91"/>
    </location>
</feature>
<dbReference type="InterPro" id="IPR027417">
    <property type="entry name" value="P-loop_NTPase"/>
</dbReference>
<comment type="subcellular location">
    <subcellularLocation>
        <location evidence="1">Endoplasmic reticulum membrane</location>
        <topology evidence="1">Single-pass membrane protein</topology>
    </subcellularLocation>
</comment>
<evidence type="ECO:0000256" key="8">
    <source>
        <dbReference type="ARBA" id="ARBA00023134"/>
    </source>
</evidence>
<keyword evidence="7 12" id="KW-1133">Transmembrane helix</keyword>
<dbReference type="Pfam" id="PF09439">
    <property type="entry name" value="SRPRB"/>
    <property type="match status" value="1"/>
</dbReference>
<proteinExistence type="inferred from homology"/>
<dbReference type="GO" id="GO:0005525">
    <property type="term" value="F:GTP binding"/>
    <property type="evidence" value="ECO:0007669"/>
    <property type="project" value="UniProtKB-KW"/>
</dbReference>
<keyword evidence="8" id="KW-0342">GTP-binding</keyword>
<gene>
    <name evidence="13" type="ORF">AB675_10339</name>
</gene>
<sequence length="301" mass="32894">MAWSSPDSWATRMFSGDPWVILIAFLTTLALPALLHLYFYTTSARVAHTPTIVLLGPANSGKTALLTLLQQRSGKRERPEASPTRASQVPTTTRLLLPSSVPLGSNKYRSKNDASLKDHEKNRVAYNIIDTPGHGKLREEQALAQLQDPAVRGLIFVVDAGALDRNNPETLTEPASYLHDALLALQLRKTGKGGSSVKTDVRVLIAANKQDLFTATPPEKVKEILQTELERVKESRRRGISTVGKEVDDDDDNVLGGAGEDKFSFEAMREEYGIVIDVIGGSVRTAEPGVGKWEEWIGGLL</sequence>
<dbReference type="RefSeq" id="XP_017997330.1">
    <property type="nucleotide sequence ID" value="XM_018139104.1"/>
</dbReference>
<evidence type="ECO:0000313" key="13">
    <source>
        <dbReference type="EMBL" id="KPI37367.1"/>
    </source>
</evidence>
<protein>
    <recommendedName>
        <fullName evidence="3">Signal recognition particle receptor subunit beta</fullName>
    </recommendedName>
</protein>
<keyword evidence="6" id="KW-0256">Endoplasmic reticulum</keyword>
<organism evidence="13 14">
    <name type="scientific">Cyphellophora attinorum</name>
    <dbReference type="NCBI Taxonomy" id="1664694"/>
    <lineage>
        <taxon>Eukaryota</taxon>
        <taxon>Fungi</taxon>
        <taxon>Dikarya</taxon>
        <taxon>Ascomycota</taxon>
        <taxon>Pezizomycotina</taxon>
        <taxon>Eurotiomycetes</taxon>
        <taxon>Chaetothyriomycetidae</taxon>
        <taxon>Chaetothyriales</taxon>
        <taxon>Cyphellophoraceae</taxon>
        <taxon>Cyphellophora</taxon>
    </lineage>
</organism>
<keyword evidence="9 12" id="KW-0472">Membrane</keyword>
<dbReference type="Proteomes" id="UP000038010">
    <property type="component" value="Unassembled WGS sequence"/>
</dbReference>
<dbReference type="InterPro" id="IPR019009">
    <property type="entry name" value="SRP_receptor_beta_su"/>
</dbReference>
<keyword evidence="5" id="KW-0547">Nucleotide-binding</keyword>
<dbReference type="PROSITE" id="PS51417">
    <property type="entry name" value="ARF"/>
    <property type="match status" value="1"/>
</dbReference>
<keyword evidence="4 12" id="KW-0812">Transmembrane</keyword>
<accession>A0A0N1NZH4</accession>
<evidence type="ECO:0000256" key="9">
    <source>
        <dbReference type="ARBA" id="ARBA00023136"/>
    </source>
</evidence>
<comment type="similarity">
    <text evidence="2">Belongs to the SRP receptor beta subunit family.</text>
</comment>
<feature type="transmembrane region" description="Helical" evidence="12">
    <location>
        <begin position="20"/>
        <end position="40"/>
    </location>
</feature>
<keyword evidence="14" id="KW-1185">Reference proteome</keyword>
<evidence type="ECO:0000256" key="7">
    <source>
        <dbReference type="ARBA" id="ARBA00022989"/>
    </source>
</evidence>
<dbReference type="SUPFAM" id="SSF52540">
    <property type="entry name" value="P-loop containing nucleoside triphosphate hydrolases"/>
    <property type="match status" value="1"/>
</dbReference>
<dbReference type="EMBL" id="LFJN01000024">
    <property type="protein sequence ID" value="KPI37367.1"/>
    <property type="molecule type" value="Genomic_DNA"/>
</dbReference>
<comment type="caution">
    <text evidence="13">The sequence shown here is derived from an EMBL/GenBank/DDBJ whole genome shotgun (WGS) entry which is preliminary data.</text>
</comment>
<evidence type="ECO:0000256" key="11">
    <source>
        <dbReference type="SAM" id="MobiDB-lite"/>
    </source>
</evidence>
<reference evidence="13 14" key="1">
    <citation type="submission" date="2015-06" db="EMBL/GenBank/DDBJ databases">
        <title>Draft genome of the ant-associated black yeast Phialophora attae CBS 131958.</title>
        <authorList>
            <person name="Moreno L.F."/>
            <person name="Stielow B.J."/>
            <person name="de Hoog S."/>
            <person name="Vicente V.A."/>
            <person name="Weiss V.A."/>
            <person name="de Vries M."/>
            <person name="Cruz L.M."/>
            <person name="Souza E.M."/>
        </authorList>
    </citation>
    <scope>NUCLEOTIDE SEQUENCE [LARGE SCALE GENOMIC DNA]</scope>
    <source>
        <strain evidence="13 14">CBS 131958</strain>
    </source>
</reference>
<evidence type="ECO:0000256" key="6">
    <source>
        <dbReference type="ARBA" id="ARBA00022824"/>
    </source>
</evidence>
<evidence type="ECO:0000256" key="2">
    <source>
        <dbReference type="ARBA" id="ARBA00005619"/>
    </source>
</evidence>
<name>A0A0N1NZH4_9EURO</name>
<dbReference type="AlphaFoldDB" id="A0A0N1NZH4"/>
<dbReference type="CDD" id="cd04105">
    <property type="entry name" value="SR_beta"/>
    <property type="match status" value="1"/>
</dbReference>
<dbReference type="GeneID" id="28730984"/>
<dbReference type="VEuPathDB" id="FungiDB:AB675_10339"/>
<evidence type="ECO:0000256" key="12">
    <source>
        <dbReference type="SAM" id="Phobius"/>
    </source>
</evidence>
<keyword evidence="10 13" id="KW-0675">Receptor</keyword>